<evidence type="ECO:0000256" key="3">
    <source>
        <dbReference type="ARBA" id="ARBA00023242"/>
    </source>
</evidence>
<sequence length="244" mass="28201">MCLVERKSLEGHLGNLGVIDDKYDIAASTACPKLNKFVTEDIDAAKRCVDYIRESSLVANDLQQATKIAHGEGGEGRWCIVTLDGELIKKSGHISRCEEIIGSQMIMLRIPDVLFQCLFYDANITQTLIIAEMKRLTRGQNIEHLWRESYHLYKIMRQKSIKDEEIDQFEADAKQWIRDFCRLTIGNLNSTNQQEGMSVLWHFSTSSIVKKNQQQIRLFFGGPIRYITLQLNIHEKQWKLKPRI</sequence>
<dbReference type="GO" id="GO:0005524">
    <property type="term" value="F:ATP binding"/>
    <property type="evidence" value="ECO:0007669"/>
    <property type="project" value="UniProtKB-KW"/>
</dbReference>
<name>A0A397S686_9GLOM</name>
<dbReference type="AlphaFoldDB" id="A0A397S686"/>
<keyword evidence="1" id="KW-0547">Nucleotide-binding</keyword>
<evidence type="ECO:0000256" key="2">
    <source>
        <dbReference type="ARBA" id="ARBA00022840"/>
    </source>
</evidence>
<dbReference type="EMBL" id="QKYT01000730">
    <property type="protein sequence ID" value="RIA81893.1"/>
    <property type="molecule type" value="Genomic_DNA"/>
</dbReference>
<accession>A0A397S686</accession>
<dbReference type="GO" id="GO:0000796">
    <property type="term" value="C:condensin complex"/>
    <property type="evidence" value="ECO:0007669"/>
    <property type="project" value="TreeGrafter"/>
</dbReference>
<gene>
    <name evidence="4" type="ORF">C1645_836223</name>
</gene>
<keyword evidence="2" id="KW-0067">ATP-binding</keyword>
<dbReference type="PANTHER" id="PTHR18937:SF172">
    <property type="entry name" value="STRUCTURAL MAINTENANCE OF CHROMOSOMES PROTEIN"/>
    <property type="match status" value="1"/>
</dbReference>
<proteinExistence type="predicted"/>
<evidence type="ECO:0000256" key="1">
    <source>
        <dbReference type="ARBA" id="ARBA00022741"/>
    </source>
</evidence>
<comment type="caution">
    <text evidence="4">The sequence shown here is derived from an EMBL/GenBank/DDBJ whole genome shotgun (WGS) entry which is preliminary data.</text>
</comment>
<reference evidence="4 5" key="1">
    <citation type="submission" date="2018-06" db="EMBL/GenBank/DDBJ databases">
        <title>Comparative genomics reveals the genomic features of Rhizophagus irregularis, R. cerebriforme, R. diaphanum and Gigaspora rosea, and their symbiotic lifestyle signature.</title>
        <authorList>
            <person name="Morin E."/>
            <person name="San Clemente H."/>
            <person name="Chen E.C.H."/>
            <person name="De La Providencia I."/>
            <person name="Hainaut M."/>
            <person name="Kuo A."/>
            <person name="Kohler A."/>
            <person name="Murat C."/>
            <person name="Tang N."/>
            <person name="Roy S."/>
            <person name="Loubradou J."/>
            <person name="Henrissat B."/>
            <person name="Grigoriev I.V."/>
            <person name="Corradi N."/>
            <person name="Roux C."/>
            <person name="Martin F.M."/>
        </authorList>
    </citation>
    <scope>NUCLEOTIDE SEQUENCE [LARGE SCALE GENOMIC DNA]</scope>
    <source>
        <strain evidence="4 5">DAOM 227022</strain>
    </source>
</reference>
<evidence type="ECO:0000313" key="4">
    <source>
        <dbReference type="EMBL" id="RIA81893.1"/>
    </source>
</evidence>
<protein>
    <submittedName>
        <fullName evidence="4">Uncharacterized protein</fullName>
    </submittedName>
</protein>
<dbReference type="Proteomes" id="UP000265703">
    <property type="component" value="Unassembled WGS sequence"/>
</dbReference>
<dbReference type="SUPFAM" id="SSF75553">
    <property type="entry name" value="Smc hinge domain"/>
    <property type="match status" value="1"/>
</dbReference>
<dbReference type="GO" id="GO:0007076">
    <property type="term" value="P:mitotic chromosome condensation"/>
    <property type="evidence" value="ECO:0007669"/>
    <property type="project" value="TreeGrafter"/>
</dbReference>
<dbReference type="Gene3D" id="3.30.70.1620">
    <property type="match status" value="1"/>
</dbReference>
<keyword evidence="3" id="KW-0539">Nucleus</keyword>
<dbReference type="STRING" id="658196.A0A397S686"/>
<dbReference type="InterPro" id="IPR036277">
    <property type="entry name" value="SMC_hinge_sf"/>
</dbReference>
<dbReference type="OrthoDB" id="5575062at2759"/>
<evidence type="ECO:0000313" key="5">
    <source>
        <dbReference type="Proteomes" id="UP000265703"/>
    </source>
</evidence>
<dbReference type="PANTHER" id="PTHR18937">
    <property type="entry name" value="STRUCTURAL MAINTENANCE OF CHROMOSOMES SMC FAMILY MEMBER"/>
    <property type="match status" value="1"/>
</dbReference>
<keyword evidence="5" id="KW-1185">Reference proteome</keyword>
<organism evidence="4 5">
    <name type="scientific">Glomus cerebriforme</name>
    <dbReference type="NCBI Taxonomy" id="658196"/>
    <lineage>
        <taxon>Eukaryota</taxon>
        <taxon>Fungi</taxon>
        <taxon>Fungi incertae sedis</taxon>
        <taxon>Mucoromycota</taxon>
        <taxon>Glomeromycotina</taxon>
        <taxon>Glomeromycetes</taxon>
        <taxon>Glomerales</taxon>
        <taxon>Glomeraceae</taxon>
        <taxon>Glomus</taxon>
    </lineage>
</organism>